<proteinExistence type="predicted"/>
<evidence type="ECO:0000256" key="3">
    <source>
        <dbReference type="ARBA" id="ARBA00022840"/>
    </source>
</evidence>
<keyword evidence="3" id="KW-0067">ATP-binding</keyword>
<dbReference type="InterPro" id="IPR003593">
    <property type="entry name" value="AAA+_ATPase"/>
</dbReference>
<evidence type="ECO:0000256" key="4">
    <source>
        <dbReference type="SAM" id="MobiDB-lite"/>
    </source>
</evidence>
<organism evidence="6">
    <name type="scientific">Bodo saltans virus</name>
    <dbReference type="NCBI Taxonomy" id="2024608"/>
    <lineage>
        <taxon>Viruses</taxon>
        <taxon>Varidnaviria</taxon>
        <taxon>Bamfordvirae</taxon>
        <taxon>Nucleocytoviricota</taxon>
        <taxon>Megaviricetes</taxon>
        <taxon>Imitervirales</taxon>
        <taxon>Mimiviridae</taxon>
        <taxon>Klosneuvirinae</taxon>
        <taxon>Theiavirus</taxon>
        <taxon>Theiavirus salishense</taxon>
    </lineage>
</organism>
<dbReference type="GO" id="GO:0016887">
    <property type="term" value="F:ATP hydrolysis activity"/>
    <property type="evidence" value="ECO:0007669"/>
    <property type="project" value="InterPro"/>
</dbReference>
<evidence type="ECO:0000259" key="5">
    <source>
        <dbReference type="SMART" id="SM00382"/>
    </source>
</evidence>
<dbReference type="SUPFAM" id="SSF48019">
    <property type="entry name" value="post-AAA+ oligomerization domain-like"/>
    <property type="match status" value="1"/>
</dbReference>
<dbReference type="CDD" id="cd18140">
    <property type="entry name" value="HLD_clamp_RFC"/>
    <property type="match status" value="1"/>
</dbReference>
<name>A0A2H4UVG4_9VIRU</name>
<feature type="region of interest" description="Disordered" evidence="4">
    <location>
        <begin position="1"/>
        <end position="41"/>
    </location>
</feature>
<evidence type="ECO:0000313" key="7">
    <source>
        <dbReference type="Proteomes" id="UP000240325"/>
    </source>
</evidence>
<accession>A0A2H4UVG4</accession>
<dbReference type="SUPFAM" id="SSF52540">
    <property type="entry name" value="P-loop containing nucleoside triphosphate hydrolases"/>
    <property type="match status" value="1"/>
</dbReference>
<dbReference type="FunFam" id="3.40.50.300:FF:000129">
    <property type="entry name" value="Replication factor C subunit 5"/>
    <property type="match status" value="1"/>
</dbReference>
<dbReference type="GO" id="GO:0006281">
    <property type="term" value="P:DNA repair"/>
    <property type="evidence" value="ECO:0007669"/>
    <property type="project" value="TreeGrafter"/>
</dbReference>
<feature type="domain" description="AAA+ ATPase" evidence="5">
    <location>
        <begin position="83"/>
        <end position="215"/>
    </location>
</feature>
<dbReference type="Proteomes" id="UP000240325">
    <property type="component" value="Segment"/>
</dbReference>
<dbReference type="GO" id="GO:0005524">
    <property type="term" value="F:ATP binding"/>
    <property type="evidence" value="ECO:0007669"/>
    <property type="project" value="UniProtKB-KW"/>
</dbReference>
<dbReference type="InterPro" id="IPR013748">
    <property type="entry name" value="Rep_factorC_C"/>
</dbReference>
<evidence type="ECO:0000256" key="2">
    <source>
        <dbReference type="ARBA" id="ARBA00022741"/>
    </source>
</evidence>
<evidence type="ECO:0000256" key="1">
    <source>
        <dbReference type="ARBA" id="ARBA00022705"/>
    </source>
</evidence>
<dbReference type="SMART" id="SM00382">
    <property type="entry name" value="AAA"/>
    <property type="match status" value="1"/>
</dbReference>
<protein>
    <submittedName>
        <fullName evidence="6">Replication factor C small subunit</fullName>
    </submittedName>
</protein>
<dbReference type="InterPro" id="IPR003959">
    <property type="entry name" value="ATPase_AAA_core"/>
</dbReference>
<dbReference type="Gene3D" id="3.40.50.300">
    <property type="entry name" value="P-loop containing nucleotide triphosphate hydrolases"/>
    <property type="match status" value="1"/>
</dbReference>
<reference evidence="6" key="1">
    <citation type="journal article" date="2017" name="Elife">
        <title>The kinetoplastid-infecting Bodo saltans virus (BsV), a window into the most abundant giant viruses in the sea.</title>
        <authorList>
            <person name="Deeg C.M."/>
            <person name="Chow C.-E.T."/>
            <person name="Suttle C.A."/>
        </authorList>
    </citation>
    <scope>NUCLEOTIDE SEQUENCE</scope>
    <source>
        <strain evidence="6">NG1</strain>
    </source>
</reference>
<dbReference type="Pfam" id="PF00004">
    <property type="entry name" value="AAA"/>
    <property type="match status" value="1"/>
</dbReference>
<keyword evidence="2" id="KW-0547">Nucleotide-binding</keyword>
<dbReference type="GO" id="GO:0003689">
    <property type="term" value="F:DNA clamp loader activity"/>
    <property type="evidence" value="ECO:0007669"/>
    <property type="project" value="TreeGrafter"/>
</dbReference>
<dbReference type="InterPro" id="IPR027417">
    <property type="entry name" value="P-loop_NTPase"/>
</dbReference>
<dbReference type="PANTHER" id="PTHR11669:SF20">
    <property type="entry name" value="REPLICATION FACTOR C SUBUNIT 4"/>
    <property type="match status" value="1"/>
</dbReference>
<dbReference type="CDD" id="cd00009">
    <property type="entry name" value="AAA"/>
    <property type="match status" value="1"/>
</dbReference>
<evidence type="ECO:0000313" key="6">
    <source>
        <dbReference type="EMBL" id="ATZ80918.1"/>
    </source>
</evidence>
<keyword evidence="7" id="KW-1185">Reference proteome</keyword>
<dbReference type="Gene3D" id="1.20.272.10">
    <property type="match status" value="1"/>
</dbReference>
<keyword evidence="1" id="KW-0235">DNA replication</keyword>
<dbReference type="EMBL" id="MF782455">
    <property type="protein sequence ID" value="ATZ80918.1"/>
    <property type="molecule type" value="Genomic_DNA"/>
</dbReference>
<dbReference type="PANTHER" id="PTHR11669">
    <property type="entry name" value="REPLICATION FACTOR C / DNA POLYMERASE III GAMMA-TAU SUBUNIT"/>
    <property type="match status" value="1"/>
</dbReference>
<dbReference type="Gene3D" id="1.10.8.60">
    <property type="match status" value="1"/>
</dbReference>
<gene>
    <name evidence="6" type="ORF">BMW23_0873</name>
</gene>
<dbReference type="GO" id="GO:0003677">
    <property type="term" value="F:DNA binding"/>
    <property type="evidence" value="ECO:0007669"/>
    <property type="project" value="InterPro"/>
</dbReference>
<dbReference type="InterPro" id="IPR050238">
    <property type="entry name" value="DNA_Rep/Repair_Clamp_Loader"/>
</dbReference>
<dbReference type="InterPro" id="IPR008921">
    <property type="entry name" value="DNA_pol3_clamp-load_cplx_C"/>
</dbReference>
<dbReference type="GO" id="GO:0006261">
    <property type="term" value="P:DNA-templated DNA replication"/>
    <property type="evidence" value="ECO:0007669"/>
    <property type="project" value="TreeGrafter"/>
</dbReference>
<dbReference type="Pfam" id="PF08542">
    <property type="entry name" value="Rep_fac_C"/>
    <property type="match status" value="1"/>
</dbReference>
<sequence>MSDNDSDSDTNNTNHKKITLFSSDDENDNIPQKIKPDFNEDGEKRVFNGDIPWVEKYRPQKLDDIIEHAEIVSILKKTIKTGELPHLLLYGGPGTGKTSTMLAIARELFGPNKIHERVMELNASDDRGIGTVRYKIITFARTSLGSIDPDYPSPKFKIVILDEADSMTPDAQAALRKVMEKMSKITRFCIICNYENKIIDPIASRCMKLKFKPIKNESIFKKIKHIAEIENLNVSDDCLNTIITLSEGDARRTIMNLQNLQYLIKYKQVLTPKDIIEMSGNIDTQKFSNLWKICCTGTAIQIKQLVLTIYREGYNIKSILNYFMDCVINSNEKDDVKSKILFQLCDVDKKFSMGGDEQLQLSSILLYTRMVVGNKK</sequence>
<dbReference type="InterPro" id="IPR047854">
    <property type="entry name" value="RFC_lid"/>
</dbReference>